<feature type="transmembrane region" description="Helical" evidence="2">
    <location>
        <begin position="89"/>
        <end position="107"/>
    </location>
</feature>
<keyword evidence="2" id="KW-0812">Transmembrane</keyword>
<evidence type="ECO:0000313" key="4">
    <source>
        <dbReference type="Proteomes" id="UP000782519"/>
    </source>
</evidence>
<protein>
    <submittedName>
        <fullName evidence="3">Uncharacterized protein</fullName>
    </submittedName>
</protein>
<keyword evidence="2" id="KW-0472">Membrane</keyword>
<reference evidence="3" key="1">
    <citation type="submission" date="2020-07" db="EMBL/GenBank/DDBJ databases">
        <title>Huge and variable diversity of episymbiotic CPR bacteria and DPANN archaea in groundwater ecosystems.</title>
        <authorList>
            <person name="He C.Y."/>
            <person name="Keren R."/>
            <person name="Whittaker M."/>
            <person name="Farag I.F."/>
            <person name="Doudna J."/>
            <person name="Cate J.H.D."/>
            <person name="Banfield J.F."/>
        </authorList>
    </citation>
    <scope>NUCLEOTIDE SEQUENCE</scope>
    <source>
        <strain evidence="3">NC_groundwater_1818_Pr3_B-0.1um_66_35</strain>
    </source>
</reference>
<proteinExistence type="predicted"/>
<dbReference type="AlphaFoldDB" id="A0A933RVE7"/>
<accession>A0A933RVE7</accession>
<sequence length="359" mass="38561">MADSDSEKPLTAAELAIALDDLKSSILEQAKDIASREATRIADAKPPVSPGDWAWRTLLLLPRVFSSGLFFIALGAATLYAAYALGSGVHSAFTFVLVVLGVAVSLYGTGTQGMGRIETNTSAGKYHAAIAGGAGLLALAIAYGITHYAEEMKTAFQIEQRYVRIPVRASVLGNEVSNLYMWEFSVGGIGIPTLRRGDYLEVIVPYRQTDYARETKKQDAKGDGSANSQDAVGVELPDSARAERNCLKAVPPGTPKQFTRTIRATYELTSPNRNDPTKNNYVPRNSKIIPISIHADHVVYKDGALDFPEYPVPLCIDVQDTEQAKADSRTAAARELPIAEGKAPPKPSEPPPIPTSGSE</sequence>
<keyword evidence="2" id="KW-1133">Transmembrane helix</keyword>
<name>A0A933RVE7_RHOPL</name>
<feature type="region of interest" description="Disordered" evidence="1">
    <location>
        <begin position="322"/>
        <end position="359"/>
    </location>
</feature>
<evidence type="ECO:0000256" key="1">
    <source>
        <dbReference type="SAM" id="MobiDB-lite"/>
    </source>
</evidence>
<gene>
    <name evidence="3" type="ORF">HZA66_05755</name>
</gene>
<comment type="caution">
    <text evidence="3">The sequence shown here is derived from an EMBL/GenBank/DDBJ whole genome shotgun (WGS) entry which is preliminary data.</text>
</comment>
<feature type="transmembrane region" description="Helical" evidence="2">
    <location>
        <begin position="64"/>
        <end position="83"/>
    </location>
</feature>
<organism evidence="3 4">
    <name type="scientific">Rhodopseudomonas palustris</name>
    <dbReference type="NCBI Taxonomy" id="1076"/>
    <lineage>
        <taxon>Bacteria</taxon>
        <taxon>Pseudomonadati</taxon>
        <taxon>Pseudomonadota</taxon>
        <taxon>Alphaproteobacteria</taxon>
        <taxon>Hyphomicrobiales</taxon>
        <taxon>Nitrobacteraceae</taxon>
        <taxon>Rhodopseudomonas</taxon>
    </lineage>
</organism>
<feature type="transmembrane region" description="Helical" evidence="2">
    <location>
        <begin position="128"/>
        <end position="149"/>
    </location>
</feature>
<feature type="compositionally biased region" description="Pro residues" evidence="1">
    <location>
        <begin position="344"/>
        <end position="359"/>
    </location>
</feature>
<evidence type="ECO:0000256" key="2">
    <source>
        <dbReference type="SAM" id="Phobius"/>
    </source>
</evidence>
<dbReference type="Proteomes" id="UP000782519">
    <property type="component" value="Unassembled WGS sequence"/>
</dbReference>
<evidence type="ECO:0000313" key="3">
    <source>
        <dbReference type="EMBL" id="MBI5128926.1"/>
    </source>
</evidence>
<dbReference type="EMBL" id="JACRJB010000014">
    <property type="protein sequence ID" value="MBI5128926.1"/>
    <property type="molecule type" value="Genomic_DNA"/>
</dbReference>